<evidence type="ECO:0000313" key="6">
    <source>
        <dbReference type="Proteomes" id="UP000051166"/>
    </source>
</evidence>
<dbReference type="SUPFAM" id="SSF46785">
    <property type="entry name" value="Winged helix' DNA-binding domain"/>
    <property type="match status" value="1"/>
</dbReference>
<dbReference type="PANTHER" id="PTHR33164:SF43">
    <property type="entry name" value="HTH-TYPE TRANSCRIPTIONAL REPRESSOR YETL"/>
    <property type="match status" value="1"/>
</dbReference>
<keyword evidence="1" id="KW-0805">Transcription regulation</keyword>
<dbReference type="InterPro" id="IPR000835">
    <property type="entry name" value="HTH_MarR-typ"/>
</dbReference>
<dbReference type="InterPro" id="IPR036388">
    <property type="entry name" value="WH-like_DNA-bd_sf"/>
</dbReference>
<keyword evidence="2" id="KW-0238">DNA-binding</keyword>
<dbReference type="AlphaFoldDB" id="A0A0R1UZK9"/>
<dbReference type="Proteomes" id="UP000051166">
    <property type="component" value="Unassembled WGS sequence"/>
</dbReference>
<dbReference type="InterPro" id="IPR036390">
    <property type="entry name" value="WH_DNA-bd_sf"/>
</dbReference>
<dbReference type="EMBL" id="AZFQ01000055">
    <property type="protein sequence ID" value="KRL96842.1"/>
    <property type="molecule type" value="Genomic_DNA"/>
</dbReference>
<dbReference type="InterPro" id="IPR011991">
    <property type="entry name" value="ArsR-like_HTH"/>
</dbReference>
<evidence type="ECO:0000256" key="3">
    <source>
        <dbReference type="ARBA" id="ARBA00023163"/>
    </source>
</evidence>
<organism evidence="5 6">
    <name type="scientific">Liquorilactobacillus satsumensis DSM 16230 = JCM 12392</name>
    <dbReference type="NCBI Taxonomy" id="1423801"/>
    <lineage>
        <taxon>Bacteria</taxon>
        <taxon>Bacillati</taxon>
        <taxon>Bacillota</taxon>
        <taxon>Bacilli</taxon>
        <taxon>Lactobacillales</taxon>
        <taxon>Lactobacillaceae</taxon>
        <taxon>Liquorilactobacillus</taxon>
    </lineage>
</organism>
<dbReference type="PROSITE" id="PS50995">
    <property type="entry name" value="HTH_MARR_2"/>
    <property type="match status" value="1"/>
</dbReference>
<sequence>MDKQVIKEIRQFNRFYSKILGLLNSRLTNTKYTLTESRILFEIAAKNRACYANDLAAELNIDRSYLSRILRKFQKEKLITKQKSLNDHRKIFLYLTEHGKQVLDAINQAADKQIIKMFNNLTDDEVNNIKNYMEKIQKKLAK</sequence>
<dbReference type="PRINTS" id="PR00598">
    <property type="entry name" value="HTHMARR"/>
</dbReference>
<dbReference type="Gene3D" id="1.10.10.10">
    <property type="entry name" value="Winged helix-like DNA-binding domain superfamily/Winged helix DNA-binding domain"/>
    <property type="match status" value="1"/>
</dbReference>
<dbReference type="Pfam" id="PF22381">
    <property type="entry name" value="Staph_reg_Sar_Rot"/>
    <property type="match status" value="1"/>
</dbReference>
<dbReference type="PANTHER" id="PTHR33164">
    <property type="entry name" value="TRANSCRIPTIONAL REGULATOR, MARR FAMILY"/>
    <property type="match status" value="1"/>
</dbReference>
<evidence type="ECO:0000313" key="5">
    <source>
        <dbReference type="EMBL" id="KRL96842.1"/>
    </source>
</evidence>
<reference evidence="5 6" key="1">
    <citation type="journal article" date="2015" name="Genome Announc.">
        <title>Expanding the biotechnology potential of lactobacilli through comparative genomics of 213 strains and associated genera.</title>
        <authorList>
            <person name="Sun Z."/>
            <person name="Harris H.M."/>
            <person name="McCann A."/>
            <person name="Guo C."/>
            <person name="Argimon S."/>
            <person name="Zhang W."/>
            <person name="Yang X."/>
            <person name="Jeffery I.B."/>
            <person name="Cooney J.C."/>
            <person name="Kagawa T.F."/>
            <person name="Liu W."/>
            <person name="Song Y."/>
            <person name="Salvetti E."/>
            <person name="Wrobel A."/>
            <person name="Rasinkangas P."/>
            <person name="Parkhill J."/>
            <person name="Rea M.C."/>
            <person name="O'Sullivan O."/>
            <person name="Ritari J."/>
            <person name="Douillard F.P."/>
            <person name="Paul Ross R."/>
            <person name="Yang R."/>
            <person name="Briner A.E."/>
            <person name="Felis G.E."/>
            <person name="de Vos W.M."/>
            <person name="Barrangou R."/>
            <person name="Klaenhammer T.R."/>
            <person name="Caufield P.W."/>
            <person name="Cui Y."/>
            <person name="Zhang H."/>
            <person name="O'Toole P.W."/>
        </authorList>
    </citation>
    <scope>NUCLEOTIDE SEQUENCE [LARGE SCALE GENOMIC DNA]</scope>
    <source>
        <strain evidence="5 6">DSM 16230</strain>
    </source>
</reference>
<dbReference type="RefSeq" id="WP_054757845.1">
    <property type="nucleotide sequence ID" value="NZ_AZFQ01000055.1"/>
</dbReference>
<dbReference type="InterPro" id="IPR055166">
    <property type="entry name" value="Transc_reg_Sar_Rot_HTH"/>
</dbReference>
<dbReference type="SMART" id="SM00347">
    <property type="entry name" value="HTH_MARR"/>
    <property type="match status" value="1"/>
</dbReference>
<dbReference type="PATRIC" id="fig|1423801.4.peg.2174"/>
<dbReference type="OrthoDB" id="5419426at2"/>
<dbReference type="GO" id="GO:0003677">
    <property type="term" value="F:DNA binding"/>
    <property type="evidence" value="ECO:0007669"/>
    <property type="project" value="UniProtKB-KW"/>
</dbReference>
<dbReference type="InterPro" id="IPR039422">
    <property type="entry name" value="MarR/SlyA-like"/>
</dbReference>
<evidence type="ECO:0000256" key="2">
    <source>
        <dbReference type="ARBA" id="ARBA00023125"/>
    </source>
</evidence>
<dbReference type="GO" id="GO:0006950">
    <property type="term" value="P:response to stress"/>
    <property type="evidence" value="ECO:0007669"/>
    <property type="project" value="TreeGrafter"/>
</dbReference>
<evidence type="ECO:0000256" key="1">
    <source>
        <dbReference type="ARBA" id="ARBA00023015"/>
    </source>
</evidence>
<comment type="caution">
    <text evidence="5">The sequence shown here is derived from an EMBL/GenBank/DDBJ whole genome shotgun (WGS) entry which is preliminary data.</text>
</comment>
<evidence type="ECO:0000259" key="4">
    <source>
        <dbReference type="PROSITE" id="PS50995"/>
    </source>
</evidence>
<accession>A0A0R1UZK9</accession>
<keyword evidence="3" id="KW-0804">Transcription</keyword>
<dbReference type="CDD" id="cd00090">
    <property type="entry name" value="HTH_ARSR"/>
    <property type="match status" value="1"/>
</dbReference>
<dbReference type="STRING" id="1423801.FD50_GL002127"/>
<feature type="domain" description="HTH marR-type" evidence="4">
    <location>
        <begin position="2"/>
        <end position="138"/>
    </location>
</feature>
<keyword evidence="6" id="KW-1185">Reference proteome</keyword>
<dbReference type="GO" id="GO:0003700">
    <property type="term" value="F:DNA-binding transcription factor activity"/>
    <property type="evidence" value="ECO:0007669"/>
    <property type="project" value="InterPro"/>
</dbReference>
<proteinExistence type="predicted"/>
<protein>
    <submittedName>
        <fullName evidence="5">Transcriptional regulator</fullName>
    </submittedName>
</protein>
<dbReference type="GeneID" id="98309338"/>
<gene>
    <name evidence="5" type="ORF">FD50_GL002127</name>
</gene>
<name>A0A0R1UZK9_9LACO</name>